<gene>
    <name evidence="2" type="primary">PARPA_07277.1 scaffold 26887</name>
</gene>
<evidence type="ECO:0000256" key="1">
    <source>
        <dbReference type="SAM" id="Phobius"/>
    </source>
</evidence>
<dbReference type="AlphaFoldDB" id="A0A0B7N4J3"/>
<dbReference type="Proteomes" id="UP000054107">
    <property type="component" value="Unassembled WGS sequence"/>
</dbReference>
<evidence type="ECO:0000313" key="2">
    <source>
        <dbReference type="EMBL" id="CEP13228.1"/>
    </source>
</evidence>
<keyword evidence="3" id="KW-1185">Reference proteome</keyword>
<proteinExistence type="predicted"/>
<evidence type="ECO:0000313" key="3">
    <source>
        <dbReference type="Proteomes" id="UP000054107"/>
    </source>
</evidence>
<keyword evidence="1" id="KW-1133">Transmembrane helix</keyword>
<keyword evidence="1" id="KW-0472">Membrane</keyword>
<dbReference type="EMBL" id="LN729408">
    <property type="protein sequence ID" value="CEP13228.1"/>
    <property type="molecule type" value="Genomic_DNA"/>
</dbReference>
<reference evidence="2 3" key="1">
    <citation type="submission" date="2014-09" db="EMBL/GenBank/DDBJ databases">
        <authorList>
            <person name="Ellenberger Sabrina"/>
        </authorList>
    </citation>
    <scope>NUCLEOTIDE SEQUENCE [LARGE SCALE GENOMIC DNA]</scope>
    <source>
        <strain evidence="2 3">CBS 412.66</strain>
    </source>
</reference>
<keyword evidence="1" id="KW-0812">Transmembrane</keyword>
<organism evidence="2 3">
    <name type="scientific">Parasitella parasitica</name>
    <dbReference type="NCBI Taxonomy" id="35722"/>
    <lineage>
        <taxon>Eukaryota</taxon>
        <taxon>Fungi</taxon>
        <taxon>Fungi incertae sedis</taxon>
        <taxon>Mucoromycota</taxon>
        <taxon>Mucoromycotina</taxon>
        <taxon>Mucoromycetes</taxon>
        <taxon>Mucorales</taxon>
        <taxon>Mucorineae</taxon>
        <taxon>Mucoraceae</taxon>
        <taxon>Parasitella</taxon>
    </lineage>
</organism>
<sequence length="174" mass="19711">MAGAKKRSKFYDRLAAQERQFSKAKSPIMLIGDRGHCVGSSIKGHQKFGENWREERHARYTPVLITNEQNTSQTCIFCFRKLLHPIAFKDGRLRQSKGTFLCYNKSCSRKYQPMSRDKLSALAIGLSGACHLLFGAMFPAFNPCHSDEKRRKISQCHFAQKSLVGSPVDEGHNT</sequence>
<dbReference type="OrthoDB" id="2289379at2759"/>
<protein>
    <submittedName>
        <fullName evidence="2">Uncharacterized protein</fullName>
    </submittedName>
</protein>
<feature type="transmembrane region" description="Helical" evidence="1">
    <location>
        <begin position="119"/>
        <end position="141"/>
    </location>
</feature>
<accession>A0A0B7N4J3</accession>
<name>A0A0B7N4J3_9FUNG</name>